<keyword evidence="4" id="KW-1185">Reference proteome</keyword>
<evidence type="ECO:0000259" key="1">
    <source>
        <dbReference type="PROSITE" id="PS51192"/>
    </source>
</evidence>
<dbReference type="PANTHER" id="PTHR47396:SF1">
    <property type="entry name" value="ATP-DEPENDENT HELICASE IRC3-RELATED"/>
    <property type="match status" value="1"/>
</dbReference>
<dbReference type="InterPro" id="IPR014001">
    <property type="entry name" value="Helicase_ATP-bd"/>
</dbReference>
<organism evidence="3 4">
    <name type="scientific">Undibacterium arcticum</name>
    <dbReference type="NCBI Taxonomy" id="1762892"/>
    <lineage>
        <taxon>Bacteria</taxon>
        <taxon>Pseudomonadati</taxon>
        <taxon>Pseudomonadota</taxon>
        <taxon>Betaproteobacteria</taxon>
        <taxon>Burkholderiales</taxon>
        <taxon>Oxalobacteraceae</taxon>
        <taxon>Undibacterium</taxon>
    </lineage>
</organism>
<dbReference type="Pfam" id="PF00271">
    <property type="entry name" value="Helicase_C"/>
    <property type="match status" value="1"/>
</dbReference>
<evidence type="ECO:0000313" key="4">
    <source>
        <dbReference type="Proteomes" id="UP001595530"/>
    </source>
</evidence>
<dbReference type="CDD" id="cd18799">
    <property type="entry name" value="SF2_C_EcoAI-like"/>
    <property type="match status" value="1"/>
</dbReference>
<sequence>MIVDEAHHLKAATFDQFVRSVRPQLLLGLTATPERADGKNLNDYFDSRPDGSPAVSLRLWDALDQQLLAPFEYYATADETDLRDIKWNRPEEIGQLDALISSNTVRGRLVINAVRQYVSDLDQLKGIVFCVSVAHAQFMANWFEQSGLPARSLTGANTTEQRDDAVRSLRSGEIKLICTCDLFNEGVDIPEINTLLLLRPTQSPVIFQQQIGRGLRLADGKESCLVLDFVGLYAEGFRFDTLFRAITGQTRAQLKDAVENGFGLLPTGCYIQFDRVARERVLTSLRAALQMNARRIRQELGIWAANRPGQPLRMKDFLRDNEFDIGDLYANKRSWTSYMRDANLPVPLAGPREAELSQRMGSILHANDPNALDAWTTVLTTGEIDETRVQMLAHQILHSTEELIDPAGFTALIQAHPALRDELLELVNWLREDSAISPRPLPDAPSDWPLTLHARYERREIQTAVAHITSTKRPRFGEGCLPLKDEKIELMFVTLDKREGFADRVQYHDYAISPERFHWQTQNMAGANNSTGRRYLDSGENGWGFQLFVREDAEHAFVALGPVKLESHEGDRPISIVWRLKHAMPIEIFRRFSVLRSA</sequence>
<dbReference type="Gene3D" id="3.40.50.300">
    <property type="entry name" value="P-loop containing nucleotide triphosphate hydrolases"/>
    <property type="match status" value="2"/>
</dbReference>
<dbReference type="InterPro" id="IPR050742">
    <property type="entry name" value="Helicase_Restrict-Modif_Enz"/>
</dbReference>
<dbReference type="RefSeq" id="WP_390332806.1">
    <property type="nucleotide sequence ID" value="NZ_JBHRTP010000080.1"/>
</dbReference>
<dbReference type="InterPro" id="IPR001650">
    <property type="entry name" value="Helicase_C-like"/>
</dbReference>
<accession>A0ABV7F9C4</accession>
<dbReference type="PROSITE" id="PS51192">
    <property type="entry name" value="HELICASE_ATP_BIND_1"/>
    <property type="match status" value="1"/>
</dbReference>
<dbReference type="EMBL" id="JBHRTP010000080">
    <property type="protein sequence ID" value="MFC3110500.1"/>
    <property type="molecule type" value="Genomic_DNA"/>
</dbReference>
<name>A0ABV7F9C4_9BURK</name>
<dbReference type="InterPro" id="IPR021835">
    <property type="entry name" value="DUF3427"/>
</dbReference>
<dbReference type="PROSITE" id="PS51194">
    <property type="entry name" value="HELICASE_CTER"/>
    <property type="match status" value="1"/>
</dbReference>
<feature type="domain" description="Helicase C-terminal" evidence="2">
    <location>
        <begin position="113"/>
        <end position="258"/>
    </location>
</feature>
<comment type="caution">
    <text evidence="3">The sequence shown here is derived from an EMBL/GenBank/DDBJ whole genome shotgun (WGS) entry which is preliminary data.</text>
</comment>
<proteinExistence type="predicted"/>
<dbReference type="SMART" id="SM00490">
    <property type="entry name" value="HELICc"/>
    <property type="match status" value="1"/>
</dbReference>
<dbReference type="Pfam" id="PF11907">
    <property type="entry name" value="DUF3427"/>
    <property type="match status" value="1"/>
</dbReference>
<dbReference type="InterPro" id="IPR006935">
    <property type="entry name" value="Helicase/UvrB_N"/>
</dbReference>
<evidence type="ECO:0000259" key="2">
    <source>
        <dbReference type="PROSITE" id="PS51194"/>
    </source>
</evidence>
<feature type="domain" description="Helicase ATP-binding" evidence="1">
    <location>
        <begin position="1"/>
        <end position="51"/>
    </location>
</feature>
<dbReference type="InterPro" id="IPR027417">
    <property type="entry name" value="P-loop_NTPase"/>
</dbReference>
<dbReference type="Proteomes" id="UP001595530">
    <property type="component" value="Unassembled WGS sequence"/>
</dbReference>
<protein>
    <submittedName>
        <fullName evidence="3">DUF3427 domain-containing protein</fullName>
    </submittedName>
</protein>
<dbReference type="PANTHER" id="PTHR47396">
    <property type="entry name" value="TYPE I RESTRICTION ENZYME ECOKI R PROTEIN"/>
    <property type="match status" value="1"/>
</dbReference>
<reference evidence="4" key="1">
    <citation type="journal article" date="2019" name="Int. J. Syst. Evol. Microbiol.">
        <title>The Global Catalogue of Microorganisms (GCM) 10K type strain sequencing project: providing services to taxonomists for standard genome sequencing and annotation.</title>
        <authorList>
            <consortium name="The Broad Institute Genomics Platform"/>
            <consortium name="The Broad Institute Genome Sequencing Center for Infectious Disease"/>
            <person name="Wu L."/>
            <person name="Ma J."/>
        </authorList>
    </citation>
    <scope>NUCLEOTIDE SEQUENCE [LARGE SCALE GENOMIC DNA]</scope>
    <source>
        <strain evidence="4">KCTC 42986</strain>
    </source>
</reference>
<dbReference type="SUPFAM" id="SSF52540">
    <property type="entry name" value="P-loop containing nucleoside triphosphate hydrolases"/>
    <property type="match status" value="1"/>
</dbReference>
<dbReference type="Pfam" id="PF04851">
    <property type="entry name" value="ResIII"/>
    <property type="match status" value="1"/>
</dbReference>
<gene>
    <name evidence="3" type="ORF">ACFOFO_21465</name>
</gene>
<evidence type="ECO:0000313" key="3">
    <source>
        <dbReference type="EMBL" id="MFC3110500.1"/>
    </source>
</evidence>